<proteinExistence type="predicted"/>
<organism evidence="2 3">
    <name type="scientific">Prevotella koreensis</name>
    <dbReference type="NCBI Taxonomy" id="2490854"/>
    <lineage>
        <taxon>Bacteria</taxon>
        <taxon>Pseudomonadati</taxon>
        <taxon>Bacteroidota</taxon>
        <taxon>Bacteroidia</taxon>
        <taxon>Bacteroidales</taxon>
        <taxon>Prevotellaceae</taxon>
        <taxon>Prevotella</taxon>
    </lineage>
</organism>
<dbReference type="Proteomes" id="UP000278983">
    <property type="component" value="Unassembled WGS sequence"/>
</dbReference>
<reference evidence="2 3" key="1">
    <citation type="submission" date="2018-12" db="EMBL/GenBank/DDBJ databases">
        <title>Genome sequencing of Prevotella sp. KCOM 3155 (= JS262).</title>
        <authorList>
            <person name="Kook J.-K."/>
            <person name="Park S.-N."/>
            <person name="Lim Y.K."/>
        </authorList>
    </citation>
    <scope>NUCLEOTIDE SEQUENCE [LARGE SCALE GENOMIC DNA]</scope>
    <source>
        <strain evidence="2 3">KCOM 3155</strain>
    </source>
</reference>
<keyword evidence="3" id="KW-1185">Reference proteome</keyword>
<dbReference type="RefSeq" id="WP_126678472.1">
    <property type="nucleotide sequence ID" value="NZ_RYYU01000001.1"/>
</dbReference>
<protein>
    <submittedName>
        <fullName evidence="2">Uncharacterized protein</fullName>
    </submittedName>
</protein>
<evidence type="ECO:0000256" key="1">
    <source>
        <dbReference type="SAM" id="SignalP"/>
    </source>
</evidence>
<dbReference type="EMBL" id="RYYU01000001">
    <property type="protein sequence ID" value="RUL59311.1"/>
    <property type="molecule type" value="Genomic_DNA"/>
</dbReference>
<dbReference type="AlphaFoldDB" id="A0A3S0PAI9"/>
<name>A0A3S0PAI9_9BACT</name>
<evidence type="ECO:0000313" key="3">
    <source>
        <dbReference type="Proteomes" id="UP000278983"/>
    </source>
</evidence>
<keyword evidence="1" id="KW-0732">Signal</keyword>
<sequence>MKKFSLILTFLLGMYSTNLTAQYIIDPELPVPTPRAASDITEYGFNANWNPVSNVAGYLVKTFVTCKAETNGEAFDYINTDFSFIVSDYTTDNPDDNGTTQGEIKMDVLKVTNRCGWRTMNAVYANGVLGLNNAWYHAIVNGSLVSPILDLRNGDGKVKVKFKIKGDNRAKSLIVQIRNTDVIPNVAINSHTVPVTTEWVEHEFTLEGGIEHCDIYFEGCDAGNGEALYYFFDDLRVWQELKSGEEATAIYSDANFANDPTAAKLYINTTELAPTEKYAFSVASYKDGKVSYDSQRVHLDEDPSGIECLTQDKGIYIEGGILHLEGVMLPVKVYNATGMLVGEGTGNITLPGRGIYIVKIGNKTYRVLNTN</sequence>
<dbReference type="Gene3D" id="2.60.120.260">
    <property type="entry name" value="Galactose-binding domain-like"/>
    <property type="match status" value="1"/>
</dbReference>
<feature type="chain" id="PRO_5018523507" evidence="1">
    <location>
        <begin position="22"/>
        <end position="371"/>
    </location>
</feature>
<gene>
    <name evidence="2" type="ORF">EHV08_05765</name>
</gene>
<evidence type="ECO:0000313" key="2">
    <source>
        <dbReference type="EMBL" id="RUL59311.1"/>
    </source>
</evidence>
<comment type="caution">
    <text evidence="2">The sequence shown here is derived from an EMBL/GenBank/DDBJ whole genome shotgun (WGS) entry which is preliminary data.</text>
</comment>
<feature type="signal peptide" evidence="1">
    <location>
        <begin position="1"/>
        <end position="21"/>
    </location>
</feature>
<accession>A0A3S0PAI9</accession>
<dbReference type="OrthoDB" id="1070326at2"/>